<keyword evidence="4" id="KW-1185">Reference proteome</keyword>
<dbReference type="Proteomes" id="UP001292571">
    <property type="component" value="Unassembled WGS sequence"/>
</dbReference>
<gene>
    <name evidence="3" type="ORF">SOP97_01590</name>
</gene>
<keyword evidence="1" id="KW-0175">Coiled coil</keyword>
<feature type="coiled-coil region" evidence="1">
    <location>
        <begin position="4"/>
        <end position="45"/>
    </location>
</feature>
<dbReference type="RefSeq" id="WP_322948021.1">
    <property type="nucleotide sequence ID" value="NZ_JAYEET010000001.1"/>
</dbReference>
<comment type="caution">
    <text evidence="3">The sequence shown here is derived from an EMBL/GenBank/DDBJ whole genome shotgun (WGS) entry which is preliminary data.</text>
</comment>
<evidence type="ECO:0000256" key="2">
    <source>
        <dbReference type="SAM" id="MobiDB-lite"/>
    </source>
</evidence>
<protein>
    <recommendedName>
        <fullName evidence="5">Transporter</fullName>
    </recommendedName>
</protein>
<sequence>MANAAENSAEITALRQEIETLQKRYEAQQNALMVLEQRFRAVEARDRQQAAAPQRSLVGSGRTVGGAPSSYGASLKDDSKPAESVEDVYQQASGFFGTGAFSLETGLTYTHYNSNQLALNGFLALDAIFLGNINIDEINSDSYTLDVTGRYNRDRWQYSMTVPVNYRESTYSSAGAGGSTASFSEQSVTGDPRIGDITFGVAYKFLDEAAGMPDGVLSVDVRAPTGKDPYGIKLVETSGNDNLFVPEDLPTGNGVWGVTTGLSLVKTYDPAIVFGNIGYTYNLEDSFDDISSQQGVKVPGKVKLGNTINFGLGVAFALNEKMSLALSFSELISQKSKIKPDDGDWQSVDNSNYNAAYFNVGMTFAPTANMSIVPNLSIGLTPDAPDFSFSIKFPYYF</sequence>
<feature type="region of interest" description="Disordered" evidence="2">
    <location>
        <begin position="46"/>
        <end position="78"/>
    </location>
</feature>
<evidence type="ECO:0000313" key="3">
    <source>
        <dbReference type="EMBL" id="MEA1604514.1"/>
    </source>
</evidence>
<evidence type="ECO:0000256" key="1">
    <source>
        <dbReference type="SAM" id="Coils"/>
    </source>
</evidence>
<accession>A0ABU5P4D3</accession>
<dbReference type="EMBL" id="JAYEET010000001">
    <property type="protein sequence ID" value="MEA1604514.1"/>
    <property type="molecule type" value="Genomic_DNA"/>
</dbReference>
<evidence type="ECO:0000313" key="4">
    <source>
        <dbReference type="Proteomes" id="UP001292571"/>
    </source>
</evidence>
<evidence type="ECO:0008006" key="5">
    <source>
        <dbReference type="Google" id="ProtNLM"/>
    </source>
</evidence>
<organism evidence="3 4">
    <name type="scientific">Pseudomonas spirodelae</name>
    <dbReference type="NCBI Taxonomy" id="3101751"/>
    <lineage>
        <taxon>Bacteria</taxon>
        <taxon>Pseudomonadati</taxon>
        <taxon>Pseudomonadota</taxon>
        <taxon>Gammaproteobacteria</taxon>
        <taxon>Pseudomonadales</taxon>
        <taxon>Pseudomonadaceae</taxon>
        <taxon>Pseudomonas</taxon>
    </lineage>
</organism>
<proteinExistence type="predicted"/>
<reference evidence="3 4" key="1">
    <citation type="submission" date="2023-12" db="EMBL/GenBank/DDBJ databases">
        <title>Pseudomonas sp. T5W1.</title>
        <authorList>
            <person name="Maltman C."/>
        </authorList>
    </citation>
    <scope>NUCLEOTIDE SEQUENCE [LARGE SCALE GENOMIC DNA]</scope>
    <source>
        <strain evidence="3 4">T5W1</strain>
    </source>
</reference>
<name>A0ABU5P4D3_9PSED</name>